<protein>
    <submittedName>
        <fullName evidence="1">Uncharacterized protein</fullName>
    </submittedName>
</protein>
<sequence>DKLTISNRIKSVCEILEDATLAVRFPFDSILTLVDFGPNSISTSASSYSILSVGHTLQAIAFNGSNSYFQASGFTQFRINNQPFTISL</sequence>
<evidence type="ECO:0000313" key="1">
    <source>
        <dbReference type="EMBL" id="CAF4331226.1"/>
    </source>
</evidence>
<name>A0A820JVC3_9BILA</name>
<dbReference type="EMBL" id="CAJOBD010044542">
    <property type="protein sequence ID" value="CAF4331226.1"/>
    <property type="molecule type" value="Genomic_DNA"/>
</dbReference>
<gene>
    <name evidence="1" type="ORF">JBS370_LOCUS41324</name>
</gene>
<evidence type="ECO:0000313" key="2">
    <source>
        <dbReference type="Proteomes" id="UP000663836"/>
    </source>
</evidence>
<comment type="caution">
    <text evidence="1">The sequence shown here is derived from an EMBL/GenBank/DDBJ whole genome shotgun (WGS) entry which is preliminary data.</text>
</comment>
<accession>A0A820JVC3</accession>
<dbReference type="Proteomes" id="UP000663836">
    <property type="component" value="Unassembled WGS sequence"/>
</dbReference>
<proteinExistence type="predicted"/>
<organism evidence="1 2">
    <name type="scientific">Rotaria sordida</name>
    <dbReference type="NCBI Taxonomy" id="392033"/>
    <lineage>
        <taxon>Eukaryota</taxon>
        <taxon>Metazoa</taxon>
        <taxon>Spiralia</taxon>
        <taxon>Gnathifera</taxon>
        <taxon>Rotifera</taxon>
        <taxon>Eurotatoria</taxon>
        <taxon>Bdelloidea</taxon>
        <taxon>Philodinida</taxon>
        <taxon>Philodinidae</taxon>
        <taxon>Rotaria</taxon>
    </lineage>
</organism>
<reference evidence="1" key="1">
    <citation type="submission" date="2021-02" db="EMBL/GenBank/DDBJ databases">
        <authorList>
            <person name="Nowell W R."/>
        </authorList>
    </citation>
    <scope>NUCLEOTIDE SEQUENCE</scope>
</reference>
<dbReference type="AlphaFoldDB" id="A0A820JVC3"/>
<feature type="non-terminal residue" evidence="1">
    <location>
        <position position="1"/>
    </location>
</feature>